<keyword evidence="4" id="KW-1185">Reference proteome</keyword>
<evidence type="ECO:0000256" key="1">
    <source>
        <dbReference type="SAM" id="MobiDB-lite"/>
    </source>
</evidence>
<name>A0A1X6YWA4_9RHOB</name>
<dbReference type="Proteomes" id="UP000194012">
    <property type="component" value="Unassembled WGS sequence"/>
</dbReference>
<dbReference type="InterPro" id="IPR011604">
    <property type="entry name" value="PDDEXK-like_dom_sf"/>
</dbReference>
<proteinExistence type="predicted"/>
<dbReference type="InterPro" id="IPR027417">
    <property type="entry name" value="P-loop_NTPase"/>
</dbReference>
<dbReference type="NCBIfam" id="TIGR02786">
    <property type="entry name" value="addB_alphas"/>
    <property type="match status" value="1"/>
</dbReference>
<feature type="domain" description="PD-(D/E)XK endonuclease-like" evidence="2">
    <location>
        <begin position="728"/>
        <end position="929"/>
    </location>
</feature>
<evidence type="ECO:0000313" key="3">
    <source>
        <dbReference type="EMBL" id="SLN33080.1"/>
    </source>
</evidence>
<evidence type="ECO:0000259" key="2">
    <source>
        <dbReference type="Pfam" id="PF12705"/>
    </source>
</evidence>
<feature type="region of interest" description="Disordered" evidence="1">
    <location>
        <begin position="707"/>
        <end position="726"/>
    </location>
</feature>
<dbReference type="Pfam" id="PF12705">
    <property type="entry name" value="PDDEXK_1"/>
    <property type="match status" value="1"/>
</dbReference>
<dbReference type="AlphaFoldDB" id="A0A1X6YWA4"/>
<dbReference type="InterPro" id="IPR014153">
    <property type="entry name" value="Ds_break_AddB"/>
</dbReference>
<accession>A0A1X6YWA4</accession>
<dbReference type="InterPro" id="IPR038726">
    <property type="entry name" value="PDDEXK_AddAB-type"/>
</dbReference>
<organism evidence="3 4">
    <name type="scientific">Roseovarius gaetbuli</name>
    <dbReference type="NCBI Taxonomy" id="1356575"/>
    <lineage>
        <taxon>Bacteria</taxon>
        <taxon>Pseudomonadati</taxon>
        <taxon>Pseudomonadota</taxon>
        <taxon>Alphaproteobacteria</taxon>
        <taxon>Rhodobacterales</taxon>
        <taxon>Roseobacteraceae</taxon>
        <taxon>Roseovarius</taxon>
    </lineage>
</organism>
<sequence length="997" mass="110992">MLVGLKASSLPKICLVGPMFEASDTPRVFGLPPGVDFPRALVDGLIARHEGQPPEALARVRLIVNTKRMARRIRDLFDQGPALLLPQISLVTDLGEGWDLGQIPDPVPSLRRRLELVQLISALLDRQPDLAPRSAIFDLADSLAALMDEMHGEGVSPDVIDDLDVTDQSGHWARIKSFLGIVRHYFDAGFDQPDVETRQRLVIERRIEQWQNDPPQDPIIIAGSTGSRGATQLLMQAVARLPQGAVVFPGFDFEMPDHVWTSLENAMLSEDHPQYRFHRFAAGAGIAARDIKPWSDVVPDTAKRNAIVSLALRPAPVTDQWLRDGPNLSDIPGALRNVTLLEAPSTRIEALAIAMRLRDAAEMGKTAALITPDRMLTRQVTAALDRWNILPDDSAGLPLHLSPPGRLLRHVADLFRHRLTAEALLTLLKHPLTHRGSDRGEHLRLTRELELHLRRHGPPYPTEQSLRLWVDGRKDKMAAHWVDWVCGCFTDRDYSGEIALVTRIKAHITLAEKIAQGSAGDGSGTLWQKDAGQEAQRAVTELSSEAEVGGALNAADYASLFHKILAAREVRNPIEPHPNILIWGTLEARVQGADLLILAGLNEGSWPEAPKPDPWLNRTLRHQAGLLLPERRIGLSAHDFQQAIAAPEVWLTRSVRSDDAETVVSRWLNRIQNLLSGLPDQGGVRALEDTRRRGRDWLDRVAQLEEPGFEPSAKRPAPCPPTEARPNQLSVTEIKRLIRDPYAIYARHILRLRRLDPLMKMPDALLRGIVLHEVLECFVRETVEDPARCTRAVLMDKAVTILAANVPWAEARALWLSRLERVADWFIDHELGRQVLARPTLFEAKGKAGMPDLGFTLTATADRLDLDRYGNLHIYDYKTGQPPSKNEQKAFDKQLLLEAAIAEREGFGEMGPTKVARAVFIGLGSGGQELDAPLEEDPPEKVWAEFHDLIAAYMDPAKGYISRRAPRNSDDQGDYDQLARYGEWDITDAADLTDMGK</sequence>
<dbReference type="Gene3D" id="3.90.320.10">
    <property type="match status" value="1"/>
</dbReference>
<evidence type="ECO:0000313" key="4">
    <source>
        <dbReference type="Proteomes" id="UP000194012"/>
    </source>
</evidence>
<dbReference type="SUPFAM" id="SSF52540">
    <property type="entry name" value="P-loop containing nucleoside triphosphate hydrolases"/>
    <property type="match status" value="1"/>
</dbReference>
<reference evidence="4" key="1">
    <citation type="submission" date="2017-03" db="EMBL/GenBank/DDBJ databases">
        <authorList>
            <person name="Rodrigo-Torres L."/>
            <person name="Arahal R.D."/>
            <person name="Lucena T."/>
        </authorList>
    </citation>
    <scope>NUCLEOTIDE SEQUENCE [LARGE SCALE GENOMIC DNA]</scope>
    <source>
        <strain evidence="4">CECT 8370</strain>
    </source>
</reference>
<dbReference type="EMBL" id="FWFJ01000009">
    <property type="protein sequence ID" value="SLN33080.1"/>
    <property type="molecule type" value="Genomic_DNA"/>
</dbReference>
<gene>
    <name evidence="3" type="ORF">ROG8370_01333</name>
</gene>
<protein>
    <submittedName>
        <fullName evidence="3">PD-(D/E)XK nuclease superfamily protein</fullName>
    </submittedName>
</protein>